<name>A0A542YT75_9MICO</name>
<dbReference type="EMBL" id="VFOP01000001">
    <property type="protein sequence ID" value="TQL51257.1"/>
    <property type="molecule type" value="Genomic_DNA"/>
</dbReference>
<keyword evidence="2 4" id="KW-0808">Transferase</keyword>
<keyword evidence="3 4" id="KW-0949">S-adenosyl-L-methionine</keyword>
<comment type="caution">
    <text evidence="6">The sequence shown here is derived from an EMBL/GenBank/DDBJ whole genome shotgun (WGS) entry which is preliminary data.</text>
</comment>
<protein>
    <submittedName>
        <fullName evidence="6">23S rRNA m(5)U-747 methyltransferase</fullName>
    </submittedName>
</protein>
<dbReference type="PROSITE" id="PS01230">
    <property type="entry name" value="TRMA_1"/>
    <property type="match status" value="1"/>
</dbReference>
<dbReference type="InterPro" id="IPR029063">
    <property type="entry name" value="SAM-dependent_MTases_sf"/>
</dbReference>
<dbReference type="PANTHER" id="PTHR11061:SF30">
    <property type="entry name" value="TRNA (URACIL(54)-C(5))-METHYLTRANSFERASE"/>
    <property type="match status" value="1"/>
</dbReference>
<evidence type="ECO:0000256" key="2">
    <source>
        <dbReference type="ARBA" id="ARBA00022679"/>
    </source>
</evidence>
<dbReference type="PROSITE" id="PS51687">
    <property type="entry name" value="SAM_MT_RNA_M5U"/>
    <property type="match status" value="1"/>
</dbReference>
<comment type="similarity">
    <text evidence="4">Belongs to the class I-like SAM-binding methyltransferase superfamily. RNA M5U methyltransferase family.</text>
</comment>
<reference evidence="6 7" key="1">
    <citation type="submission" date="2019-06" db="EMBL/GenBank/DDBJ databases">
        <title>Sequencing the genomes of 1000 actinobacteria strains.</title>
        <authorList>
            <person name="Klenk H.-P."/>
        </authorList>
    </citation>
    <scope>NUCLEOTIDE SEQUENCE [LARGE SCALE GENOMIC DNA]</scope>
    <source>
        <strain evidence="6 7">DSM 12335</strain>
    </source>
</reference>
<proteinExistence type="inferred from homology"/>
<dbReference type="CDD" id="cd02440">
    <property type="entry name" value="AdoMet_MTases"/>
    <property type="match status" value="1"/>
</dbReference>
<dbReference type="GO" id="GO:0070475">
    <property type="term" value="P:rRNA base methylation"/>
    <property type="evidence" value="ECO:0007669"/>
    <property type="project" value="TreeGrafter"/>
</dbReference>
<evidence type="ECO:0000256" key="5">
    <source>
        <dbReference type="PROSITE-ProRule" id="PRU10015"/>
    </source>
</evidence>
<dbReference type="SUPFAM" id="SSF53335">
    <property type="entry name" value="S-adenosyl-L-methionine-dependent methyltransferases"/>
    <property type="match status" value="1"/>
</dbReference>
<gene>
    <name evidence="6" type="ORF">FB467_2398</name>
</gene>
<feature type="active site" evidence="5">
    <location>
        <position position="340"/>
    </location>
</feature>
<evidence type="ECO:0000256" key="1">
    <source>
        <dbReference type="ARBA" id="ARBA00022603"/>
    </source>
</evidence>
<accession>A0A542YT75</accession>
<evidence type="ECO:0000256" key="4">
    <source>
        <dbReference type="PROSITE-ProRule" id="PRU01024"/>
    </source>
</evidence>
<keyword evidence="1 4" id="KW-0489">Methyltransferase</keyword>
<dbReference type="Proteomes" id="UP000319516">
    <property type="component" value="Unassembled WGS sequence"/>
</dbReference>
<keyword evidence="7" id="KW-1185">Reference proteome</keyword>
<dbReference type="PROSITE" id="PS01231">
    <property type="entry name" value="TRMA_2"/>
    <property type="match status" value="1"/>
</dbReference>
<dbReference type="InterPro" id="IPR030390">
    <property type="entry name" value="MeTrfase_TrmA_AS"/>
</dbReference>
<evidence type="ECO:0000313" key="6">
    <source>
        <dbReference type="EMBL" id="TQL51257.1"/>
    </source>
</evidence>
<dbReference type="RefSeq" id="WP_342354713.1">
    <property type="nucleotide sequence ID" value="NZ_BAAAIK010000010.1"/>
</dbReference>
<dbReference type="Gene3D" id="2.40.50.1070">
    <property type="match status" value="1"/>
</dbReference>
<sequence>MPEPFVLQCAYHAAGRCRSCTLLGTPYDRQLADKQARAEAALAGHPVEWAAPFASRPAAFRNKAKLVAGGTRARPTLGILDGRQHGVDLSGCGLYEAGLDEVVGSLTDVVGDLGLVPYAVPARSGELKHVLVTHSPDGELMLRFVLRSHGQVGRIRRQLPDLVATYPGARVVSVNIQPAHAAVLEGPEEIVLTGDQELTMRVNGVPLRLRPRSFFQTNTAVAAGLYRQARSWVDEVDPASLWDLYCGVGGFALHAALRPDGTAREVLGIESSADAVDSARATASALGLAVRFRAADATGSLAHGDGPEMVVVNPPRRGIGPDLARRIEASGAGHVLYSSCNVASLARDIAAMPGFVPVRARVFDMFPQTEHLEVLTLLRRLP</sequence>
<dbReference type="AlphaFoldDB" id="A0A542YT75"/>
<dbReference type="PANTHER" id="PTHR11061">
    <property type="entry name" value="RNA M5U METHYLTRANSFERASE"/>
    <property type="match status" value="1"/>
</dbReference>
<feature type="binding site" evidence="4">
    <location>
        <position position="270"/>
    </location>
    <ligand>
        <name>S-adenosyl-L-methionine</name>
        <dbReference type="ChEBI" id="CHEBI:59789"/>
    </ligand>
</feature>
<feature type="binding site" evidence="4">
    <location>
        <position position="313"/>
    </location>
    <ligand>
        <name>S-adenosyl-L-methionine</name>
        <dbReference type="ChEBI" id="CHEBI:59789"/>
    </ligand>
</feature>
<dbReference type="Gene3D" id="3.40.50.150">
    <property type="entry name" value="Vaccinia Virus protein VP39"/>
    <property type="match status" value="1"/>
</dbReference>
<evidence type="ECO:0000256" key="3">
    <source>
        <dbReference type="ARBA" id="ARBA00022691"/>
    </source>
</evidence>
<organism evidence="6 7">
    <name type="scientific">Ornithinicoccus hortensis</name>
    <dbReference type="NCBI Taxonomy" id="82346"/>
    <lineage>
        <taxon>Bacteria</taxon>
        <taxon>Bacillati</taxon>
        <taxon>Actinomycetota</taxon>
        <taxon>Actinomycetes</taxon>
        <taxon>Micrococcales</taxon>
        <taxon>Intrasporangiaceae</taxon>
        <taxon>Ornithinicoccus</taxon>
    </lineage>
</organism>
<dbReference type="InterPro" id="IPR030391">
    <property type="entry name" value="MeTrfase_TrmA_CS"/>
</dbReference>
<feature type="binding site" evidence="4">
    <location>
        <position position="245"/>
    </location>
    <ligand>
        <name>S-adenosyl-L-methionine</name>
        <dbReference type="ChEBI" id="CHEBI:59789"/>
    </ligand>
</feature>
<dbReference type="InterPro" id="IPR010280">
    <property type="entry name" value="U5_MeTrfase_fam"/>
</dbReference>
<evidence type="ECO:0000313" key="7">
    <source>
        <dbReference type="Proteomes" id="UP000319516"/>
    </source>
</evidence>
<dbReference type="Pfam" id="PF05958">
    <property type="entry name" value="tRNA_U5-meth_tr"/>
    <property type="match status" value="1"/>
</dbReference>
<feature type="binding site" evidence="4">
    <location>
        <position position="216"/>
    </location>
    <ligand>
        <name>S-adenosyl-L-methionine</name>
        <dbReference type="ChEBI" id="CHEBI:59789"/>
    </ligand>
</feature>
<feature type="active site" description="Nucleophile" evidence="4">
    <location>
        <position position="340"/>
    </location>
</feature>
<dbReference type="GO" id="GO:0070041">
    <property type="term" value="F:rRNA (uridine-C5-)-methyltransferase activity"/>
    <property type="evidence" value="ECO:0007669"/>
    <property type="project" value="TreeGrafter"/>
</dbReference>